<dbReference type="EMBL" id="CAADRP010001112">
    <property type="protein sequence ID" value="VFU35579.1"/>
    <property type="molecule type" value="Genomic_DNA"/>
</dbReference>
<feature type="compositionally biased region" description="Basic residues" evidence="1">
    <location>
        <begin position="20"/>
        <end position="36"/>
    </location>
</feature>
<sequence length="108" mass="12761">MGENENHVQSTRSSSSSRKRDPKAHHPLPPSKKKRVPLRELTNSLHVTTNNSDYNMTQQENQKRDPHVHPQELIWNPPENEIKSQNCIQYLEIKKYRKTKLTLFIYSN</sequence>
<accession>A0A6N2LE20</accession>
<reference evidence="2" key="1">
    <citation type="submission" date="2019-03" db="EMBL/GenBank/DDBJ databases">
        <authorList>
            <person name="Mank J."/>
            <person name="Almeida P."/>
        </authorList>
    </citation>
    <scope>NUCLEOTIDE SEQUENCE</scope>
    <source>
        <strain evidence="2">78183</strain>
    </source>
</reference>
<gene>
    <name evidence="2" type="ORF">SVIM_LOCUS177033</name>
</gene>
<evidence type="ECO:0000313" key="2">
    <source>
        <dbReference type="EMBL" id="VFU35579.1"/>
    </source>
</evidence>
<proteinExistence type="predicted"/>
<evidence type="ECO:0000256" key="1">
    <source>
        <dbReference type="SAM" id="MobiDB-lite"/>
    </source>
</evidence>
<protein>
    <submittedName>
        <fullName evidence="2">Uncharacterized protein</fullName>
    </submittedName>
</protein>
<name>A0A6N2LE20_SALVM</name>
<dbReference type="AlphaFoldDB" id="A0A6N2LE20"/>
<feature type="compositionally biased region" description="Polar residues" evidence="1">
    <location>
        <begin position="41"/>
        <end position="60"/>
    </location>
</feature>
<feature type="compositionally biased region" description="Basic and acidic residues" evidence="1">
    <location>
        <begin position="61"/>
        <end position="70"/>
    </location>
</feature>
<feature type="region of interest" description="Disordered" evidence="1">
    <location>
        <begin position="1"/>
        <end position="73"/>
    </location>
</feature>
<organism evidence="2">
    <name type="scientific">Salix viminalis</name>
    <name type="common">Common osier</name>
    <name type="synonym">Basket willow</name>
    <dbReference type="NCBI Taxonomy" id="40686"/>
    <lineage>
        <taxon>Eukaryota</taxon>
        <taxon>Viridiplantae</taxon>
        <taxon>Streptophyta</taxon>
        <taxon>Embryophyta</taxon>
        <taxon>Tracheophyta</taxon>
        <taxon>Spermatophyta</taxon>
        <taxon>Magnoliopsida</taxon>
        <taxon>eudicotyledons</taxon>
        <taxon>Gunneridae</taxon>
        <taxon>Pentapetalae</taxon>
        <taxon>rosids</taxon>
        <taxon>fabids</taxon>
        <taxon>Malpighiales</taxon>
        <taxon>Salicaceae</taxon>
        <taxon>Saliceae</taxon>
        <taxon>Salix</taxon>
    </lineage>
</organism>